<gene>
    <name evidence="2" type="ORF">RUM43_005720</name>
</gene>
<evidence type="ECO:0000256" key="1">
    <source>
        <dbReference type="SAM" id="MobiDB-lite"/>
    </source>
</evidence>
<evidence type="ECO:0000313" key="3">
    <source>
        <dbReference type="Proteomes" id="UP001372834"/>
    </source>
</evidence>
<protein>
    <submittedName>
        <fullName evidence="2">Uncharacterized protein</fullName>
    </submittedName>
</protein>
<accession>A0AAN8S4Z0</accession>
<organism evidence="2 3">
    <name type="scientific">Polyplax serrata</name>
    <name type="common">Common mouse louse</name>
    <dbReference type="NCBI Taxonomy" id="468196"/>
    <lineage>
        <taxon>Eukaryota</taxon>
        <taxon>Metazoa</taxon>
        <taxon>Ecdysozoa</taxon>
        <taxon>Arthropoda</taxon>
        <taxon>Hexapoda</taxon>
        <taxon>Insecta</taxon>
        <taxon>Pterygota</taxon>
        <taxon>Neoptera</taxon>
        <taxon>Paraneoptera</taxon>
        <taxon>Psocodea</taxon>
        <taxon>Troctomorpha</taxon>
        <taxon>Phthiraptera</taxon>
        <taxon>Anoplura</taxon>
        <taxon>Polyplacidae</taxon>
        <taxon>Polyplax</taxon>
    </lineage>
</organism>
<dbReference type="Proteomes" id="UP001372834">
    <property type="component" value="Unassembled WGS sequence"/>
</dbReference>
<reference evidence="2 3" key="1">
    <citation type="submission" date="2023-10" db="EMBL/GenBank/DDBJ databases">
        <title>Genomes of two closely related lineages of the louse Polyplax serrata with different host specificities.</title>
        <authorList>
            <person name="Martinu J."/>
            <person name="Tarabai H."/>
            <person name="Stefka J."/>
            <person name="Hypsa V."/>
        </authorList>
    </citation>
    <scope>NUCLEOTIDE SEQUENCE [LARGE SCALE GENOMIC DNA]</scope>
    <source>
        <strain evidence="2">HR10_N</strain>
    </source>
</reference>
<proteinExistence type="predicted"/>
<name>A0AAN8S4Z0_POLSC</name>
<dbReference type="AlphaFoldDB" id="A0AAN8S4Z0"/>
<comment type="caution">
    <text evidence="2">The sequence shown here is derived from an EMBL/GenBank/DDBJ whole genome shotgun (WGS) entry which is preliminary data.</text>
</comment>
<feature type="region of interest" description="Disordered" evidence="1">
    <location>
        <begin position="95"/>
        <end position="122"/>
    </location>
</feature>
<dbReference type="EMBL" id="JAWJWE010000037">
    <property type="protein sequence ID" value="KAK6625422.1"/>
    <property type="molecule type" value="Genomic_DNA"/>
</dbReference>
<sequence length="272" mass="30370">MYVHVPELRKECTKQRVFIKTDDTCKQTTTRVGCFRPECLRATTEKESQNNRKYVHNKSDPVVPVDVARIAPSQRQIHPLFDEKAQLLAYDEKKNPTPAALRRSPEDPSTNPLVSMPKKPPVNSSATLFVQSSVRKSTSSGYHPAPNICVEGGRIEFIKSPSEGSNLASLNPPVTLPPRPGFDKGSARKGISSQYADVSQCKKDVVAATRAQHTQADLADFDFNEEKCDVAKFDTDEDGWMNNEGSRLHMVPLMEFGQLQRDELDLDLILSK</sequence>
<evidence type="ECO:0000313" key="2">
    <source>
        <dbReference type="EMBL" id="KAK6625422.1"/>
    </source>
</evidence>